<comment type="subcellular location">
    <subcellularLocation>
        <location evidence="1">Periplasm</location>
    </subcellularLocation>
</comment>
<dbReference type="RefSeq" id="WP_058146565.1">
    <property type="nucleotide sequence ID" value="NZ_BKBC01000019.1"/>
</dbReference>
<comment type="similarity">
    <text evidence="2">Belongs to the bacterial solute-binding protein SsuA/TauA family.</text>
</comment>
<evidence type="ECO:0000256" key="5">
    <source>
        <dbReference type="SAM" id="SignalP"/>
    </source>
</evidence>
<dbReference type="Proteomes" id="UP000321089">
    <property type="component" value="Unassembled WGS sequence"/>
</dbReference>
<evidence type="ECO:0000256" key="4">
    <source>
        <dbReference type="ARBA" id="ARBA00022729"/>
    </source>
</evidence>
<sequence>MKKIISSLIITILMLSSFIGCGNTTKTKNNESVDSSNNELIIGITQWPGSYIWYGTEGLGYFEKEGINAKIKMFDNYSDGMNALAGGNIDAYVLSYSDAIAPFNSGADFKVVMVEDYSAGSDGLVATPDIKSIKDLKGKQVATEIGSVDQMFLYRCLSDAGMIPKDIDLINMDIASAGNAFIAGKVDAAAIWDPSLTQAVDNGGNLLTTTADYPGLIPACLTVNGETLKNRGNDIKKVIKAWYSSLEGYEKNKEEFEKVVSEAADISVEDFQMLMKGVHLLTLEENVEAFKDSGKDTSLITCGKNEADFLLSVNMIDKVPDDFGQLLDKTYIEELAK</sequence>
<evidence type="ECO:0000313" key="9">
    <source>
        <dbReference type="Proteomes" id="UP000321089"/>
    </source>
</evidence>
<dbReference type="NCBIfam" id="TIGR01728">
    <property type="entry name" value="SsuA_fam"/>
    <property type="match status" value="1"/>
</dbReference>
<dbReference type="GO" id="GO:0016020">
    <property type="term" value="C:membrane"/>
    <property type="evidence" value="ECO:0007669"/>
    <property type="project" value="InterPro"/>
</dbReference>
<dbReference type="Gene3D" id="3.40.190.10">
    <property type="entry name" value="Periplasmic binding protein-like II"/>
    <property type="match status" value="2"/>
</dbReference>
<dbReference type="Proteomes" id="UP000474042">
    <property type="component" value="Unassembled WGS sequence"/>
</dbReference>
<dbReference type="EMBL" id="WOFV02000035">
    <property type="protein sequence ID" value="NAS18500.1"/>
    <property type="molecule type" value="Genomic_DNA"/>
</dbReference>
<keyword evidence="4 5" id="KW-0732">Signal</keyword>
<reference evidence="7 9" key="1">
    <citation type="submission" date="2019-07" db="EMBL/GenBank/DDBJ databases">
        <title>Whole genome shotgun sequence of Clostridium butyricum NBRC 3858.</title>
        <authorList>
            <person name="Hosoyama A."/>
            <person name="Uohara A."/>
            <person name="Ohji S."/>
            <person name="Ichikawa N."/>
        </authorList>
    </citation>
    <scope>NUCLEOTIDE SEQUENCE [LARGE SCALE GENOMIC DNA]</scope>
    <source>
        <strain evidence="7 9">NBRC 3858</strain>
    </source>
</reference>
<feature type="domain" description="SsuA/THI5-like" evidence="6">
    <location>
        <begin position="56"/>
        <end position="246"/>
    </location>
</feature>
<dbReference type="PANTHER" id="PTHR30024">
    <property type="entry name" value="ALIPHATIC SULFONATES-BINDING PROTEIN-RELATED"/>
    <property type="match status" value="1"/>
</dbReference>
<evidence type="ECO:0000313" key="8">
    <source>
        <dbReference type="EMBL" id="NAS18500.1"/>
    </source>
</evidence>
<dbReference type="PANTHER" id="PTHR30024:SF47">
    <property type="entry name" value="TAURINE-BINDING PERIPLASMIC PROTEIN"/>
    <property type="match status" value="1"/>
</dbReference>
<dbReference type="SUPFAM" id="SSF53850">
    <property type="entry name" value="Periplasmic binding protein-like II"/>
    <property type="match status" value="1"/>
</dbReference>
<dbReference type="CDD" id="cd13563">
    <property type="entry name" value="PBP2_SsuA_like_6"/>
    <property type="match status" value="1"/>
</dbReference>
<organism evidence="7 9">
    <name type="scientific">Clostridium butyricum</name>
    <dbReference type="NCBI Taxonomy" id="1492"/>
    <lineage>
        <taxon>Bacteria</taxon>
        <taxon>Bacillati</taxon>
        <taxon>Bacillota</taxon>
        <taxon>Clostridia</taxon>
        <taxon>Eubacteriales</taxon>
        <taxon>Clostridiaceae</taxon>
        <taxon>Clostridium</taxon>
    </lineage>
</organism>
<protein>
    <submittedName>
        <fullName evidence="7 8">Sulfonate ABC transporter substrate-binding protein</fullName>
    </submittedName>
</protein>
<feature type="chain" id="PRO_5038237581" evidence="5">
    <location>
        <begin position="23"/>
        <end position="337"/>
    </location>
</feature>
<dbReference type="OrthoDB" id="9815602at2"/>
<dbReference type="EMBL" id="BKBC01000019">
    <property type="protein sequence ID" value="GEQ21259.1"/>
    <property type="molecule type" value="Genomic_DNA"/>
</dbReference>
<evidence type="ECO:0000313" key="7">
    <source>
        <dbReference type="EMBL" id="GEQ21259.1"/>
    </source>
</evidence>
<dbReference type="InterPro" id="IPR010067">
    <property type="entry name" value="ABC_SsuA_sub-bd"/>
</dbReference>
<evidence type="ECO:0000259" key="6">
    <source>
        <dbReference type="Pfam" id="PF09084"/>
    </source>
</evidence>
<dbReference type="GO" id="GO:0042626">
    <property type="term" value="F:ATPase-coupled transmembrane transporter activity"/>
    <property type="evidence" value="ECO:0007669"/>
    <property type="project" value="InterPro"/>
</dbReference>
<dbReference type="KEGG" id="cbut:ATN24_15055"/>
<dbReference type="PROSITE" id="PS51257">
    <property type="entry name" value="PROKAR_LIPOPROTEIN"/>
    <property type="match status" value="1"/>
</dbReference>
<evidence type="ECO:0000256" key="2">
    <source>
        <dbReference type="ARBA" id="ARBA00010742"/>
    </source>
</evidence>
<dbReference type="GO" id="GO:0042597">
    <property type="term" value="C:periplasmic space"/>
    <property type="evidence" value="ECO:0007669"/>
    <property type="project" value="UniProtKB-SubCell"/>
</dbReference>
<reference evidence="8 10" key="2">
    <citation type="submission" date="2020-01" db="EMBL/GenBank/DDBJ databases">
        <title>Genome sequence of a 1,3-propanediol producer, Clostridium butyricum S3.</title>
        <authorList>
            <person name="Zhou J."/>
        </authorList>
    </citation>
    <scope>NUCLEOTIDE SEQUENCE [LARGE SCALE GENOMIC DNA]</scope>
    <source>
        <strain evidence="8 10">S3</strain>
    </source>
</reference>
<dbReference type="AlphaFoldDB" id="A0A427SMY3"/>
<evidence type="ECO:0000256" key="3">
    <source>
        <dbReference type="ARBA" id="ARBA00022448"/>
    </source>
</evidence>
<feature type="signal peptide" evidence="5">
    <location>
        <begin position="1"/>
        <end position="22"/>
    </location>
</feature>
<proteinExistence type="inferred from homology"/>
<name>A0A427SMY3_CLOBU</name>
<evidence type="ECO:0000313" key="10">
    <source>
        <dbReference type="Proteomes" id="UP000474042"/>
    </source>
</evidence>
<keyword evidence="3" id="KW-0813">Transport</keyword>
<gene>
    <name evidence="7" type="primary">ssuA</name>
    <name evidence="7" type="ORF">CBU02nite_17650</name>
    <name evidence="8" type="ORF">GND98_011615</name>
</gene>
<dbReference type="Pfam" id="PF09084">
    <property type="entry name" value="NMT1"/>
    <property type="match status" value="1"/>
</dbReference>
<accession>A0A427SMY3</accession>
<dbReference type="InterPro" id="IPR015168">
    <property type="entry name" value="SsuA/THI5"/>
</dbReference>
<evidence type="ECO:0000256" key="1">
    <source>
        <dbReference type="ARBA" id="ARBA00004418"/>
    </source>
</evidence>
<comment type="caution">
    <text evidence="7">The sequence shown here is derived from an EMBL/GenBank/DDBJ whole genome shotgun (WGS) entry which is preliminary data.</text>
</comment>